<proteinExistence type="predicted"/>
<evidence type="ECO:0000256" key="1">
    <source>
        <dbReference type="SAM" id="MobiDB-lite"/>
    </source>
</evidence>
<dbReference type="EMBL" id="PQXM01000050">
    <property type="protein sequence ID" value="TGO78908.1"/>
    <property type="molecule type" value="Genomic_DNA"/>
</dbReference>
<evidence type="ECO:0000313" key="3">
    <source>
        <dbReference type="Proteomes" id="UP000297229"/>
    </source>
</evidence>
<dbReference type="AlphaFoldDB" id="A0A4Z1JZG2"/>
<keyword evidence="3" id="KW-1185">Reference proteome</keyword>
<dbReference type="Proteomes" id="UP000297229">
    <property type="component" value="Unassembled WGS sequence"/>
</dbReference>
<protein>
    <submittedName>
        <fullName evidence="2">Uncharacterized protein</fullName>
    </submittedName>
</protein>
<comment type="caution">
    <text evidence="2">The sequence shown here is derived from an EMBL/GenBank/DDBJ whole genome shotgun (WGS) entry which is preliminary data.</text>
</comment>
<accession>A0A4Z1JZG2</accession>
<feature type="region of interest" description="Disordered" evidence="1">
    <location>
        <begin position="59"/>
        <end position="78"/>
    </location>
</feature>
<organism evidence="2 3">
    <name type="scientific">Botrytis elliptica</name>
    <dbReference type="NCBI Taxonomy" id="278938"/>
    <lineage>
        <taxon>Eukaryota</taxon>
        <taxon>Fungi</taxon>
        <taxon>Dikarya</taxon>
        <taxon>Ascomycota</taxon>
        <taxon>Pezizomycotina</taxon>
        <taxon>Leotiomycetes</taxon>
        <taxon>Helotiales</taxon>
        <taxon>Sclerotiniaceae</taxon>
        <taxon>Botrytis</taxon>
    </lineage>
</organism>
<name>A0A4Z1JZG2_9HELO</name>
<evidence type="ECO:0000313" key="2">
    <source>
        <dbReference type="EMBL" id="TGO78908.1"/>
    </source>
</evidence>
<reference evidence="2 3" key="1">
    <citation type="submission" date="2017-12" db="EMBL/GenBank/DDBJ databases">
        <title>Comparative genomics of Botrytis spp.</title>
        <authorList>
            <person name="Valero-Jimenez C.A."/>
            <person name="Tapia P."/>
            <person name="Veloso J."/>
            <person name="Silva-Moreno E."/>
            <person name="Staats M."/>
            <person name="Valdes J.H."/>
            <person name="Van Kan J.A.L."/>
        </authorList>
    </citation>
    <scope>NUCLEOTIDE SEQUENCE [LARGE SCALE GENOMIC DNA]</scope>
    <source>
        <strain evidence="2 3">Be9601</strain>
    </source>
</reference>
<sequence length="97" mass="10947">MRSRLTSYKKHEIVILANRQQQTHTVDGRLNSIGRGNEHALFAEVFLMGLRNSINKAMSRERHKDEDATATSRSTNGYGFVTHARNVNAYTTISIKG</sequence>
<gene>
    <name evidence="2" type="ORF">BELL_0050g00190</name>
</gene>